<name>A0A165R3K6_EXIGL</name>
<evidence type="ECO:0000256" key="1">
    <source>
        <dbReference type="ARBA" id="ARBA00022441"/>
    </source>
</evidence>
<organism evidence="3 4">
    <name type="scientific">Exidia glandulosa HHB12029</name>
    <dbReference type="NCBI Taxonomy" id="1314781"/>
    <lineage>
        <taxon>Eukaryota</taxon>
        <taxon>Fungi</taxon>
        <taxon>Dikarya</taxon>
        <taxon>Basidiomycota</taxon>
        <taxon>Agaricomycotina</taxon>
        <taxon>Agaricomycetes</taxon>
        <taxon>Auriculariales</taxon>
        <taxon>Exidiaceae</taxon>
        <taxon>Exidia</taxon>
    </lineage>
</organism>
<accession>A0A165R3K6</accession>
<dbReference type="Pfam" id="PF01344">
    <property type="entry name" value="Kelch_1"/>
    <property type="match status" value="1"/>
</dbReference>
<evidence type="ECO:0000313" key="3">
    <source>
        <dbReference type="EMBL" id="KZW04455.1"/>
    </source>
</evidence>
<evidence type="ECO:0000256" key="2">
    <source>
        <dbReference type="ARBA" id="ARBA00022737"/>
    </source>
</evidence>
<dbReference type="InterPro" id="IPR006652">
    <property type="entry name" value="Kelch_1"/>
</dbReference>
<gene>
    <name evidence="3" type="ORF">EXIGLDRAFT_664026</name>
</gene>
<proteinExistence type="predicted"/>
<dbReference type="EMBL" id="KV425882">
    <property type="protein sequence ID" value="KZW04455.1"/>
    <property type="molecule type" value="Genomic_DNA"/>
</dbReference>
<dbReference type="PANTHER" id="PTHR46093">
    <property type="entry name" value="ACYL-COA-BINDING DOMAIN-CONTAINING PROTEIN 5"/>
    <property type="match status" value="1"/>
</dbReference>
<evidence type="ECO:0008006" key="5">
    <source>
        <dbReference type="Google" id="ProtNLM"/>
    </source>
</evidence>
<dbReference type="STRING" id="1314781.A0A165R3K6"/>
<dbReference type="InParanoid" id="A0A165R3K6"/>
<reference evidence="3 4" key="1">
    <citation type="journal article" date="2016" name="Mol. Biol. Evol.">
        <title>Comparative Genomics of Early-Diverging Mushroom-Forming Fungi Provides Insights into the Origins of Lignocellulose Decay Capabilities.</title>
        <authorList>
            <person name="Nagy L.G."/>
            <person name="Riley R."/>
            <person name="Tritt A."/>
            <person name="Adam C."/>
            <person name="Daum C."/>
            <person name="Floudas D."/>
            <person name="Sun H."/>
            <person name="Yadav J.S."/>
            <person name="Pangilinan J."/>
            <person name="Larsson K.H."/>
            <person name="Matsuura K."/>
            <person name="Barry K."/>
            <person name="Labutti K."/>
            <person name="Kuo R."/>
            <person name="Ohm R.A."/>
            <person name="Bhattacharya S.S."/>
            <person name="Shirouzu T."/>
            <person name="Yoshinaga Y."/>
            <person name="Martin F.M."/>
            <person name="Grigoriev I.V."/>
            <person name="Hibbett D.S."/>
        </authorList>
    </citation>
    <scope>NUCLEOTIDE SEQUENCE [LARGE SCALE GENOMIC DNA]</scope>
    <source>
        <strain evidence="3 4">HHB12029</strain>
    </source>
</reference>
<dbReference type="SUPFAM" id="SSF50965">
    <property type="entry name" value="Galactose oxidase, central domain"/>
    <property type="match status" value="1"/>
</dbReference>
<keyword evidence="4" id="KW-1185">Reference proteome</keyword>
<dbReference type="InterPro" id="IPR011043">
    <property type="entry name" value="Gal_Oxase/kelch_b-propeller"/>
</dbReference>
<evidence type="ECO:0000313" key="4">
    <source>
        <dbReference type="Proteomes" id="UP000077266"/>
    </source>
</evidence>
<dbReference type="InterPro" id="IPR015915">
    <property type="entry name" value="Kelch-typ_b-propeller"/>
</dbReference>
<sequence length="360" mass="41180">MQVWKEKAYYFYGTLKIAVLDLLREQWSIVLTSLPRGIPWPYHTSSAFHGATTAILDGVLYVFGGRDGNVVLGHNIFLALDIEALRWRHISGTSDHKPQNYEPNLRAFASMWAVPETRKVYLLYGTGLRAQAYVSRLPGGSETDHTYKDFWSFHVDDNKWERERMRGNFPSPRAEFAHTWSPALGRAIVYGGYHSSLYTKDDQALEALGPGVHFRYSYFGDTLLYDPKTRLWQMVLVKGFPSYRAASSLVCDPDDGKVYLFGGYSNAEFSPSRRNIVRPYNDLWQLKIDMPGGSWDPEDLERDIQQERLGPWARCAFCASIGVGWQKCGGTCGGQSYFCSKECQKNGWKAHKEKYNCRKR</sequence>
<protein>
    <recommendedName>
        <fullName evidence="5">Galactose oxidase</fullName>
    </recommendedName>
</protein>
<dbReference type="AlphaFoldDB" id="A0A165R3K6"/>
<keyword evidence="1" id="KW-0880">Kelch repeat</keyword>
<dbReference type="Gene3D" id="2.120.10.80">
    <property type="entry name" value="Kelch-type beta propeller"/>
    <property type="match status" value="1"/>
</dbReference>
<keyword evidence="2" id="KW-0677">Repeat</keyword>
<dbReference type="OrthoDB" id="432528at2759"/>
<dbReference type="Proteomes" id="UP000077266">
    <property type="component" value="Unassembled WGS sequence"/>
</dbReference>
<dbReference type="PANTHER" id="PTHR46093:SF18">
    <property type="entry name" value="FIBRONECTIN TYPE-III DOMAIN-CONTAINING PROTEIN"/>
    <property type="match status" value="1"/>
</dbReference>
<dbReference type="Pfam" id="PF24681">
    <property type="entry name" value="Kelch_KLHDC2_KLHL20_DRC7"/>
    <property type="match status" value="1"/>
</dbReference>